<dbReference type="Proteomes" id="UP000070058">
    <property type="component" value="Unassembled WGS sequence"/>
</dbReference>
<protein>
    <submittedName>
        <fullName evidence="2">Uncharacterized protein</fullName>
    </submittedName>
</protein>
<evidence type="ECO:0000313" key="2">
    <source>
        <dbReference type="EMBL" id="KXU34399.1"/>
    </source>
</evidence>
<dbReference type="STRING" id="1548207.AXK11_08425"/>
<organism evidence="2 3">
    <name type="scientific">Cephaloticoccus primus</name>
    <dbReference type="NCBI Taxonomy" id="1548207"/>
    <lineage>
        <taxon>Bacteria</taxon>
        <taxon>Pseudomonadati</taxon>
        <taxon>Verrucomicrobiota</taxon>
        <taxon>Opitutia</taxon>
        <taxon>Opitutales</taxon>
        <taxon>Opitutaceae</taxon>
        <taxon>Cephaloticoccus</taxon>
    </lineage>
</organism>
<feature type="compositionally biased region" description="Basic and acidic residues" evidence="1">
    <location>
        <begin position="1"/>
        <end position="14"/>
    </location>
</feature>
<sequence>MSDIRGEKEREQTARAKRWQVALLPSRPSRLTRAPAPATLAHERTRPAPRKYRSPARHP</sequence>
<evidence type="ECO:0000256" key="1">
    <source>
        <dbReference type="SAM" id="MobiDB-lite"/>
    </source>
</evidence>
<dbReference type="AlphaFoldDB" id="A0A139SIM6"/>
<accession>A0A139SIM6</accession>
<comment type="caution">
    <text evidence="2">The sequence shown here is derived from an EMBL/GenBank/DDBJ whole genome shotgun (WGS) entry which is preliminary data.</text>
</comment>
<gene>
    <name evidence="2" type="ORF">AXK11_08425</name>
</gene>
<feature type="region of interest" description="Disordered" evidence="1">
    <location>
        <begin position="1"/>
        <end position="59"/>
    </location>
</feature>
<evidence type="ECO:0000313" key="3">
    <source>
        <dbReference type="Proteomes" id="UP000070058"/>
    </source>
</evidence>
<reference evidence="3" key="1">
    <citation type="submission" date="2016-02" db="EMBL/GenBank/DDBJ databases">
        <authorList>
            <person name="Sanders J.G."/>
            <person name="Lin J.Y."/>
            <person name="Wertz J.T."/>
            <person name="Russell J.A."/>
            <person name="Moreau C.S."/>
            <person name="Powell S."/>
        </authorList>
    </citation>
    <scope>NUCLEOTIDE SEQUENCE [LARGE SCALE GENOMIC DNA]</scope>
    <source>
        <strain evidence="3">CAG34</strain>
    </source>
</reference>
<keyword evidence="3" id="KW-1185">Reference proteome</keyword>
<feature type="compositionally biased region" description="Basic residues" evidence="1">
    <location>
        <begin position="47"/>
        <end position="59"/>
    </location>
</feature>
<proteinExistence type="predicted"/>
<dbReference type="EMBL" id="LSZQ01000064">
    <property type="protein sequence ID" value="KXU34399.1"/>
    <property type="molecule type" value="Genomic_DNA"/>
</dbReference>
<name>A0A139SIM6_9BACT</name>